<gene>
    <name evidence="1" type="ORF">ACFW88_30835</name>
</gene>
<proteinExistence type="predicted"/>
<evidence type="ECO:0000313" key="2">
    <source>
        <dbReference type="Proteomes" id="UP001599756"/>
    </source>
</evidence>
<comment type="caution">
    <text evidence="1">The sequence shown here is derived from an EMBL/GenBank/DDBJ whole genome shotgun (WGS) entry which is preliminary data.</text>
</comment>
<dbReference type="RefSeq" id="WP_381807859.1">
    <property type="nucleotide sequence ID" value="NZ_JBHYTS010000070.1"/>
</dbReference>
<accession>A0ABW6HE44</accession>
<dbReference type="EMBL" id="JBHYTS010000070">
    <property type="protein sequence ID" value="MFE1754887.1"/>
    <property type="molecule type" value="Genomic_DNA"/>
</dbReference>
<dbReference type="Proteomes" id="UP001599756">
    <property type="component" value="Unassembled WGS sequence"/>
</dbReference>
<evidence type="ECO:0000313" key="1">
    <source>
        <dbReference type="EMBL" id="MFE1754887.1"/>
    </source>
</evidence>
<sequence>MRSAARVDARELLRDSWVTDGRRGWFVDGAGSTAQPPFSLYETAWRLRLTTLDAARPAVDPERLRLWVRAAERGRLDSSGLPPVAQADLAVDALLTAGGTADRVDVGRTLEALRRGGGYRTAPSAARTDPGSTAVAVRVLSRLGLPVPEPVRQANAAALRAIPVREAATAPGEVVPVLQTAALLGVTGADRTRAAALATAAARALSAYPVEPVRLAWEGALRDAAPRLGARLPAFPAAACDGHVLPDGGIGLPGARQGDPQATYWALRLGCSAVRVPAAGAHSRAGWPAGQTDQTALSATAAAMALARRTGRRAEFAGPLARQVREVWLPRERRPAPYDTARLVDRVDLRLVARALGGALAREVDRGLPAPSLRGVRTTDDARLLLTALDAGDSPAARRTMCATGSPLRPAGAAGGGASIVRATRLAAVADLCHDPALARRARAEAAAVRAGTALYRSGTALSFEASVMGTWIERPRADVVTAWTRAGLCTGDLCAETPARLPTADHTPLRTLAALMAARAGDLGALFPVAF</sequence>
<name>A0ABW6HE44_9ACTN</name>
<reference evidence="1 2" key="1">
    <citation type="submission" date="2024-09" db="EMBL/GenBank/DDBJ databases">
        <title>The Natural Products Discovery Center: Release of the First 8490 Sequenced Strains for Exploring Actinobacteria Biosynthetic Diversity.</title>
        <authorList>
            <person name="Kalkreuter E."/>
            <person name="Kautsar S.A."/>
            <person name="Yang D."/>
            <person name="Bader C.D."/>
            <person name="Teijaro C.N."/>
            <person name="Fluegel L."/>
            <person name="Davis C.M."/>
            <person name="Simpson J.R."/>
            <person name="Lauterbach L."/>
            <person name="Steele A.D."/>
            <person name="Gui C."/>
            <person name="Meng S."/>
            <person name="Li G."/>
            <person name="Viehrig K."/>
            <person name="Ye F."/>
            <person name="Su P."/>
            <person name="Kiefer A.F."/>
            <person name="Nichols A."/>
            <person name="Cepeda A.J."/>
            <person name="Yan W."/>
            <person name="Fan B."/>
            <person name="Jiang Y."/>
            <person name="Adhikari A."/>
            <person name="Zheng C.-J."/>
            <person name="Schuster L."/>
            <person name="Cowan T.M."/>
            <person name="Smanski M.J."/>
            <person name="Chevrette M.G."/>
            <person name="De Carvalho L.P.S."/>
            <person name="Shen B."/>
        </authorList>
    </citation>
    <scope>NUCLEOTIDE SEQUENCE [LARGE SCALE GENOMIC DNA]</scope>
    <source>
        <strain evidence="1 2">NPDC059500</strain>
    </source>
</reference>
<protein>
    <submittedName>
        <fullName evidence="1">Uncharacterized protein</fullName>
    </submittedName>
</protein>
<keyword evidence="2" id="KW-1185">Reference proteome</keyword>
<organism evidence="1 2">
    <name type="scientific">Streptomyces anandii</name>
    <dbReference type="NCBI Taxonomy" id="285454"/>
    <lineage>
        <taxon>Bacteria</taxon>
        <taxon>Bacillati</taxon>
        <taxon>Actinomycetota</taxon>
        <taxon>Actinomycetes</taxon>
        <taxon>Kitasatosporales</taxon>
        <taxon>Streptomycetaceae</taxon>
        <taxon>Streptomyces</taxon>
    </lineage>
</organism>